<organism evidence="5 6">
    <name type="scientific">Rivihabitans pingtungensis</name>
    <dbReference type="NCBI Taxonomy" id="1054498"/>
    <lineage>
        <taxon>Bacteria</taxon>
        <taxon>Pseudomonadati</taxon>
        <taxon>Pseudomonadota</taxon>
        <taxon>Betaproteobacteria</taxon>
        <taxon>Neisseriales</taxon>
        <taxon>Aquaspirillaceae</taxon>
        <taxon>Rivihabitans</taxon>
    </lineage>
</organism>
<evidence type="ECO:0000259" key="4">
    <source>
        <dbReference type="Pfam" id="PF10145"/>
    </source>
</evidence>
<dbReference type="OrthoDB" id="8019720at2"/>
<proteinExistence type="predicted"/>
<dbReference type="Proteomes" id="UP000247555">
    <property type="component" value="Unassembled WGS sequence"/>
</dbReference>
<evidence type="ECO:0000256" key="1">
    <source>
        <dbReference type="ARBA" id="ARBA00022612"/>
    </source>
</evidence>
<feature type="transmembrane region" description="Helical" evidence="3">
    <location>
        <begin position="622"/>
        <end position="640"/>
    </location>
</feature>
<keyword evidence="1" id="KW-1188">Viral release from host cell</keyword>
<dbReference type="Pfam" id="PF10145">
    <property type="entry name" value="PhageMin_Tail"/>
    <property type="match status" value="1"/>
</dbReference>
<dbReference type="PANTHER" id="PTHR37813">
    <property type="entry name" value="FELS-2 PROPHAGE PROTEIN"/>
    <property type="match status" value="1"/>
</dbReference>
<dbReference type="EMBL" id="QJKI01000008">
    <property type="protein sequence ID" value="PXX79141.1"/>
    <property type="molecule type" value="Genomic_DNA"/>
</dbReference>
<protein>
    <submittedName>
        <fullName evidence="5">TP901 family phage tail tape measure protein</fullName>
    </submittedName>
</protein>
<feature type="compositionally biased region" description="Basic and acidic residues" evidence="2">
    <location>
        <begin position="832"/>
        <end position="842"/>
    </location>
</feature>
<dbReference type="NCBIfam" id="TIGR01760">
    <property type="entry name" value="tape_meas_TP901"/>
    <property type="match status" value="1"/>
</dbReference>
<feature type="compositionally biased region" description="Low complexity" evidence="2">
    <location>
        <begin position="807"/>
        <end position="823"/>
    </location>
</feature>
<accession>A0A318KN04</accession>
<keyword evidence="3" id="KW-0472">Membrane</keyword>
<keyword evidence="3" id="KW-1133">Transmembrane helix</keyword>
<evidence type="ECO:0000313" key="6">
    <source>
        <dbReference type="Proteomes" id="UP000247555"/>
    </source>
</evidence>
<reference evidence="5 6" key="1">
    <citation type="submission" date="2018-05" db="EMBL/GenBank/DDBJ databases">
        <title>Genomic Encyclopedia of Type Strains, Phase IV (KMG-IV): sequencing the most valuable type-strain genomes for metagenomic binning, comparative biology and taxonomic classification.</title>
        <authorList>
            <person name="Goeker M."/>
        </authorList>
    </citation>
    <scope>NUCLEOTIDE SEQUENCE [LARGE SCALE GENOMIC DNA]</scope>
    <source>
        <strain evidence="5 6">DSM 29661</strain>
    </source>
</reference>
<keyword evidence="6" id="KW-1185">Reference proteome</keyword>
<dbReference type="PANTHER" id="PTHR37813:SF1">
    <property type="entry name" value="FELS-2 PROPHAGE PROTEIN"/>
    <property type="match status" value="1"/>
</dbReference>
<evidence type="ECO:0000313" key="5">
    <source>
        <dbReference type="EMBL" id="PXX79141.1"/>
    </source>
</evidence>
<gene>
    <name evidence="5" type="ORF">DFR34_10831</name>
</gene>
<comment type="caution">
    <text evidence="5">The sequence shown here is derived from an EMBL/GenBank/DDBJ whole genome shotgun (WGS) entry which is preliminary data.</text>
</comment>
<dbReference type="AlphaFoldDB" id="A0A318KN04"/>
<evidence type="ECO:0000256" key="3">
    <source>
        <dbReference type="SAM" id="Phobius"/>
    </source>
</evidence>
<dbReference type="InterPro" id="IPR010090">
    <property type="entry name" value="Phage_tape_meas"/>
</dbReference>
<evidence type="ECO:0000256" key="2">
    <source>
        <dbReference type="SAM" id="MobiDB-lite"/>
    </source>
</evidence>
<sequence length="842" mass="86850">MSDARLRLEIIMAAVDKATAPIRALQGGTAALSRQVRDAKTALRELERQQGAVNTFREMTAASKQTGTALRDARQKLAALRAEAQASGGASAELAGKLKQAEIAVEKLTAKQRKQIDAAKQAREAIEAAGGSVQKLAAHEAALTSKTEQATAELQRQEAALAAAAARTKQLAAVQAQYQRGQALRANMAGAGAGMMAGGAAVGAAVLAPISAFAEAEDSATQLRVAMMTAGGSVQAEYGQVVALAEKLGATLPGTTAEFQDMMRVLIQKGLDAKTVLGGAGEATAKLAVLTKVSFAESAEAISVFQDAMGVADSDMVSAADQMQRLYNVGMKITDIQEGFKAMGPSLAYVRKQGLDAVKELAPLLAITDAAGMDAGSAGNAYNKIIRGSVDAKKVAKANAELDGTGVKFNFVDNKGNFAGINHMVDELMKIQNLSDQKRKAVVEKIFGTDKEVAEALNAMMKSGNAGISQMREKLAQQASLQERVGAQLGTLKNLWDAAGGAFTGFLVKLGEAIAPQVKSLTQWISDVSDRLQKWSAENPRLAGTLMTVAGGLAIVLAIGGALMVALAALMGPMLIVNAGFGMLAAGSGSLAARLLMLAAGSFPALTSAVVGFGAALMATPIGWIIAGIAGIVAIGLVLYRYWDTIAAFFGGAFDGLVAGLRTSNPMFGEMLDYVSRGVSWVGELLGGLNSTSSELGAAASMGVQFGQILALSFDLALTPLKTLWATIKSVIAAYNEISAGNWSGALGAAANAFGSVWQQQSALNADMSDADRMARKSPLPAQTPLRAAGAGNATVTQNVSVTVNAPPGADAQATGQAAASATQRMMQQTARDTRAALHDRD</sequence>
<feature type="transmembrane region" description="Helical" evidence="3">
    <location>
        <begin position="546"/>
        <end position="570"/>
    </location>
</feature>
<feature type="domain" description="Phage tail tape measure protein" evidence="4">
    <location>
        <begin position="244"/>
        <end position="448"/>
    </location>
</feature>
<feature type="region of interest" description="Disordered" evidence="2">
    <location>
        <begin position="807"/>
        <end position="842"/>
    </location>
</feature>
<keyword evidence="3" id="KW-0812">Transmembrane</keyword>
<name>A0A318KN04_9NEIS</name>